<protein>
    <submittedName>
        <fullName evidence="1">Uncharacterized protein</fullName>
    </submittedName>
</protein>
<name>A0ABP0ULI1_9BRYO</name>
<evidence type="ECO:0000313" key="2">
    <source>
        <dbReference type="Proteomes" id="UP001497512"/>
    </source>
</evidence>
<sequence>MRSKCPMSLVTLEEPSKWNVKLRLTKHWGLEDNAWIIRHFPAVGCNVFNSVRKVIGLEITMSHEGENKGHYPILDDFIEIYEDSMLIHHGEMMAIILHKFALSTETSKHVRTLGEFFRYNGTILCSYF</sequence>
<organism evidence="1 2">
    <name type="scientific">Sphagnum troendelagicum</name>
    <dbReference type="NCBI Taxonomy" id="128251"/>
    <lineage>
        <taxon>Eukaryota</taxon>
        <taxon>Viridiplantae</taxon>
        <taxon>Streptophyta</taxon>
        <taxon>Embryophyta</taxon>
        <taxon>Bryophyta</taxon>
        <taxon>Sphagnophytina</taxon>
        <taxon>Sphagnopsida</taxon>
        <taxon>Sphagnales</taxon>
        <taxon>Sphagnaceae</taxon>
        <taxon>Sphagnum</taxon>
    </lineage>
</organism>
<accession>A0ABP0ULI1</accession>
<proteinExistence type="predicted"/>
<dbReference type="EMBL" id="OZ019896">
    <property type="protein sequence ID" value="CAK9224373.1"/>
    <property type="molecule type" value="Genomic_DNA"/>
</dbReference>
<reference evidence="1" key="1">
    <citation type="submission" date="2024-02" db="EMBL/GenBank/DDBJ databases">
        <authorList>
            <consortium name="ELIXIR-Norway"/>
            <consortium name="Elixir Norway"/>
        </authorList>
    </citation>
    <scope>NUCLEOTIDE SEQUENCE</scope>
</reference>
<gene>
    <name evidence="1" type="ORF">CSSPTR1EN2_LOCUS17299</name>
</gene>
<keyword evidence="2" id="KW-1185">Reference proteome</keyword>
<dbReference type="Proteomes" id="UP001497512">
    <property type="component" value="Chromosome 4"/>
</dbReference>
<evidence type="ECO:0000313" key="1">
    <source>
        <dbReference type="EMBL" id="CAK9224373.1"/>
    </source>
</evidence>